<dbReference type="Gene3D" id="3.40.50.720">
    <property type="entry name" value="NAD(P)-binding Rossmann-like Domain"/>
    <property type="match status" value="1"/>
</dbReference>
<accession>A0A2P9HB70</accession>
<dbReference type="GO" id="GO:0003939">
    <property type="term" value="F:L-iditol 2-dehydrogenase (NAD+) activity"/>
    <property type="evidence" value="ECO:0007669"/>
    <property type="project" value="UniProtKB-EC"/>
</dbReference>
<evidence type="ECO:0000313" key="4">
    <source>
        <dbReference type="EMBL" id="SPL61349.1"/>
    </source>
</evidence>
<dbReference type="PANTHER" id="PTHR43401:SF2">
    <property type="entry name" value="L-THREONINE 3-DEHYDROGENASE"/>
    <property type="match status" value="1"/>
</dbReference>
<evidence type="ECO:0000259" key="3">
    <source>
        <dbReference type="Pfam" id="PF08240"/>
    </source>
</evidence>
<dbReference type="Pfam" id="PF00107">
    <property type="entry name" value="ADH_zinc_N"/>
    <property type="match status" value="1"/>
</dbReference>
<feature type="domain" description="Alcohol dehydrogenase-like C-terminal" evidence="2">
    <location>
        <begin position="171"/>
        <end position="294"/>
    </location>
</feature>
<evidence type="ECO:0000259" key="2">
    <source>
        <dbReference type="Pfam" id="PF00107"/>
    </source>
</evidence>
<dbReference type="InterPro" id="IPR011032">
    <property type="entry name" value="GroES-like_sf"/>
</dbReference>
<reference evidence="5" key="1">
    <citation type="submission" date="2017-12" db="EMBL/GenBank/DDBJ databases">
        <authorList>
            <person name="Diaz M."/>
        </authorList>
    </citation>
    <scope>NUCLEOTIDE SEQUENCE [LARGE SCALE GENOMIC DNA]</scope>
    <source>
        <strain evidence="5">FI11154</strain>
    </source>
</reference>
<proteinExistence type="predicted"/>
<dbReference type="Pfam" id="PF08240">
    <property type="entry name" value="ADH_N"/>
    <property type="match status" value="1"/>
</dbReference>
<evidence type="ECO:0000313" key="5">
    <source>
        <dbReference type="Proteomes" id="UP000246073"/>
    </source>
</evidence>
<dbReference type="SUPFAM" id="SSF51735">
    <property type="entry name" value="NAD(P)-binding Rossmann-fold domains"/>
    <property type="match status" value="1"/>
</dbReference>
<gene>
    <name evidence="4" type="ORF">OHAE_4141</name>
</gene>
<dbReference type="InterPro" id="IPR050129">
    <property type="entry name" value="Zn_alcohol_dh"/>
</dbReference>
<dbReference type="RefSeq" id="WP_109365638.1">
    <property type="nucleotide sequence ID" value="NZ_OOFM01000001.1"/>
</dbReference>
<dbReference type="EC" id="1.1.1.14" evidence="4"/>
<name>A0A2P9HB70_9HYPH</name>
<organism evidence="4 5">
    <name type="scientific">Ochrobactrum soli</name>
    <dbReference type="NCBI Taxonomy" id="2448455"/>
    <lineage>
        <taxon>Bacteria</taxon>
        <taxon>Pseudomonadati</taxon>
        <taxon>Pseudomonadota</taxon>
        <taxon>Alphaproteobacteria</taxon>
        <taxon>Hyphomicrobiales</taxon>
        <taxon>Brucellaceae</taxon>
        <taxon>Brucella/Ochrobactrum group</taxon>
        <taxon>Ochrobactrum</taxon>
    </lineage>
</organism>
<dbReference type="SUPFAM" id="SSF50129">
    <property type="entry name" value="GroES-like"/>
    <property type="match status" value="1"/>
</dbReference>
<keyword evidence="1 4" id="KW-0560">Oxidoreductase</keyword>
<dbReference type="PANTHER" id="PTHR43401">
    <property type="entry name" value="L-THREONINE 3-DEHYDROGENASE"/>
    <property type="match status" value="1"/>
</dbReference>
<protein>
    <submittedName>
        <fullName evidence="4">Sorbitol dehydrogenase</fullName>
        <ecNumber evidence="4">1.1.1.14</ecNumber>
    </submittedName>
</protein>
<dbReference type="InterPro" id="IPR013149">
    <property type="entry name" value="ADH-like_C"/>
</dbReference>
<dbReference type="InterPro" id="IPR036291">
    <property type="entry name" value="NAD(P)-bd_dom_sf"/>
</dbReference>
<sequence length="333" mass="35188">MKALVYLGKENMVYREVDEPQAGPRTALLKIKACGICGSDMHGYHGHDPRRVPPMIMGHEIAGVVETGFLAGQRVAVNPLLTCGECTECLSGAQQLCENQRNIGLPPHAGGFAERIVVPERNLVKIPDDMDFRVAALAEPVAVAYHGVLLGTNNLRRPLSAARVAVLGGGAIGLATALVTIAQGAGAVMLAEPNPIRRRTASAASSAIIAYDPNDASSAPPANSVDLIFDAVGAKQTREAAFLMARRGATIVHLGLLPGSEGVDVRRITLAEIAFIGSYCYSMADFRETVALLASGRLGPLNWVESRHLSEGSQAFRDLDRGHTAAAKIVLTI</sequence>
<dbReference type="AlphaFoldDB" id="A0A2P9HB70"/>
<dbReference type="EMBL" id="OOFM01000001">
    <property type="protein sequence ID" value="SPL61349.1"/>
    <property type="molecule type" value="Genomic_DNA"/>
</dbReference>
<evidence type="ECO:0000256" key="1">
    <source>
        <dbReference type="ARBA" id="ARBA00023002"/>
    </source>
</evidence>
<dbReference type="InterPro" id="IPR013154">
    <property type="entry name" value="ADH-like_N"/>
</dbReference>
<dbReference type="Proteomes" id="UP000246073">
    <property type="component" value="Unassembled WGS sequence"/>
</dbReference>
<dbReference type="Gene3D" id="3.90.180.10">
    <property type="entry name" value="Medium-chain alcohol dehydrogenases, catalytic domain"/>
    <property type="match status" value="1"/>
</dbReference>
<feature type="domain" description="Alcohol dehydrogenase-like N-terminal" evidence="3">
    <location>
        <begin position="23"/>
        <end position="128"/>
    </location>
</feature>